<dbReference type="EMBL" id="LAZR01039884">
    <property type="protein sequence ID" value="KKL15886.1"/>
    <property type="molecule type" value="Genomic_DNA"/>
</dbReference>
<accession>A0A0F9DDL2</accession>
<dbReference type="AlphaFoldDB" id="A0A0F9DDL2"/>
<protein>
    <submittedName>
        <fullName evidence="1">Uncharacterized protein</fullName>
    </submittedName>
</protein>
<feature type="non-terminal residue" evidence="1">
    <location>
        <position position="109"/>
    </location>
</feature>
<sequence length="109" mass="12107">MLGWPDANRQSIAPIVEAMSPMVRRAYQNRLCSTLLDTEMGTPSMPMSAKSTQPSWKMITATGLNSLFLTAQVQAESSSCREVTTMIQTYKLLGLLDTFKQVKADLLDF</sequence>
<proteinExistence type="predicted"/>
<comment type="caution">
    <text evidence="1">The sequence shown here is derived from an EMBL/GenBank/DDBJ whole genome shotgun (WGS) entry which is preliminary data.</text>
</comment>
<organism evidence="1">
    <name type="scientific">marine sediment metagenome</name>
    <dbReference type="NCBI Taxonomy" id="412755"/>
    <lineage>
        <taxon>unclassified sequences</taxon>
        <taxon>metagenomes</taxon>
        <taxon>ecological metagenomes</taxon>
    </lineage>
</organism>
<gene>
    <name evidence="1" type="ORF">LCGC14_2501070</name>
</gene>
<evidence type="ECO:0000313" key="1">
    <source>
        <dbReference type="EMBL" id="KKL15886.1"/>
    </source>
</evidence>
<reference evidence="1" key="1">
    <citation type="journal article" date="2015" name="Nature">
        <title>Complex archaea that bridge the gap between prokaryotes and eukaryotes.</title>
        <authorList>
            <person name="Spang A."/>
            <person name="Saw J.H."/>
            <person name="Jorgensen S.L."/>
            <person name="Zaremba-Niedzwiedzka K."/>
            <person name="Martijn J."/>
            <person name="Lind A.E."/>
            <person name="van Eijk R."/>
            <person name="Schleper C."/>
            <person name="Guy L."/>
            <person name="Ettema T.J."/>
        </authorList>
    </citation>
    <scope>NUCLEOTIDE SEQUENCE</scope>
</reference>
<name>A0A0F9DDL2_9ZZZZ</name>